<feature type="region of interest" description="Disordered" evidence="1">
    <location>
        <begin position="234"/>
        <end position="259"/>
    </location>
</feature>
<keyword evidence="2" id="KW-0472">Membrane</keyword>
<evidence type="ECO:0000313" key="4">
    <source>
        <dbReference type="Proteomes" id="UP001162164"/>
    </source>
</evidence>
<organism evidence="3 4">
    <name type="scientific">Molorchus minor</name>
    <dbReference type="NCBI Taxonomy" id="1323400"/>
    <lineage>
        <taxon>Eukaryota</taxon>
        <taxon>Metazoa</taxon>
        <taxon>Ecdysozoa</taxon>
        <taxon>Arthropoda</taxon>
        <taxon>Hexapoda</taxon>
        <taxon>Insecta</taxon>
        <taxon>Pterygota</taxon>
        <taxon>Neoptera</taxon>
        <taxon>Endopterygota</taxon>
        <taxon>Coleoptera</taxon>
        <taxon>Polyphaga</taxon>
        <taxon>Cucujiformia</taxon>
        <taxon>Chrysomeloidea</taxon>
        <taxon>Cerambycidae</taxon>
        <taxon>Lamiinae</taxon>
        <taxon>Monochamini</taxon>
        <taxon>Molorchus</taxon>
    </lineage>
</organism>
<feature type="transmembrane region" description="Helical" evidence="2">
    <location>
        <begin position="689"/>
        <end position="713"/>
    </location>
</feature>
<sequence>MADLKSSVRDTISETISFVIKGKLTPIKPILFENKLDLITAKSRKTKQNCGKVVKKRNPKTQSNGKIVKNSKAKTKVQTKTATKQSAQITRKSAEKTLTTATPKRKCVNKTNCEKQKLVQKKEKNPVSSIKKPKAVKKIKVTKIKPEIKSKTDKKLEQNKINDDIKKQQTIEKLLKQASKEIKSHGPKRKMKKSQSNASVGSTSDEISLKELSIRSAEKIEQIKTEPVVIKIETSVDTPPETSRETPPRNTSKQKIKTKPKMTIIKKRVVSNSGSNSKDETRKTKLFGFWNGPKRYRVASLNALAKVHCLYENESRGNILDIMDDSAIKREYNPRRDFKKGSCKRNNKKGTTEIDEEEDSSRSNSPLPTRTLRSVPGLRAVGKHWEMHESSSSSEDSISSNESSNESCVDTIPARLEKPTRRKDEKGDESDEGKKETKRKRNRNEVMMDLKDMVVRKRMASLNATAILAASYSVEKRAAKTQRDIDDDSDSCASGSSEEYFAASDNEVKDEDDKKEEDRKLIEVHTTPNKKVAVILNQDTDVTITGVYVNSTTRSTHHEGYCSIAGMQYRISATSHTQTAATAVATETLLQSSSSSAPDNSNSDSLPSSSKSYTPLDALSNMQPPPGPGIQHNHPVLHGPPQHVLPLPPHQLSPGLRHGCSSAFSSPHANPNYQLPPGHPPMQGEPGYVHVHIAFLLLNVAISNIFVEFLWLLQIRLVVYPTHPGV</sequence>
<name>A0ABQ9JNT7_9CUCU</name>
<comment type="caution">
    <text evidence="3">The sequence shown here is derived from an EMBL/GenBank/DDBJ whole genome shotgun (WGS) entry which is preliminary data.</text>
</comment>
<accession>A0ABQ9JNT7</accession>
<feature type="compositionally biased region" description="Basic and acidic residues" evidence="1">
    <location>
        <begin position="415"/>
        <end position="426"/>
    </location>
</feature>
<gene>
    <name evidence="3" type="ORF">NQ317_012149</name>
</gene>
<dbReference type="PANTHER" id="PTHR46576:SF1">
    <property type="entry name" value="BROMO ADJACENT HOMOLOGY DOMAIN-CONTAINING 1 PROTEIN"/>
    <property type="match status" value="1"/>
</dbReference>
<dbReference type="Proteomes" id="UP001162164">
    <property type="component" value="Unassembled WGS sequence"/>
</dbReference>
<protein>
    <submittedName>
        <fullName evidence="3">Uncharacterized protein</fullName>
    </submittedName>
</protein>
<proteinExistence type="predicted"/>
<feature type="compositionally biased region" description="Low complexity" evidence="1">
    <location>
        <begin position="591"/>
        <end position="612"/>
    </location>
</feature>
<feature type="region of interest" description="Disordered" evidence="1">
    <location>
        <begin position="337"/>
        <end position="445"/>
    </location>
</feature>
<evidence type="ECO:0000256" key="1">
    <source>
        <dbReference type="SAM" id="MobiDB-lite"/>
    </source>
</evidence>
<feature type="region of interest" description="Disordered" evidence="1">
    <location>
        <begin position="181"/>
        <end position="205"/>
    </location>
</feature>
<dbReference type="PANTHER" id="PTHR46576">
    <property type="entry name" value="BROMO ADJACENT HOMOLOGY DOMAIN-CONTAINING 1 PROTEIN"/>
    <property type="match status" value="1"/>
</dbReference>
<keyword evidence="2" id="KW-1133">Transmembrane helix</keyword>
<feature type="region of interest" description="Disordered" evidence="1">
    <location>
        <begin position="591"/>
        <end position="633"/>
    </location>
</feature>
<keyword evidence="4" id="KW-1185">Reference proteome</keyword>
<feature type="compositionally biased region" description="Polar residues" evidence="1">
    <location>
        <begin position="194"/>
        <end position="205"/>
    </location>
</feature>
<dbReference type="EMBL" id="JAPWTJ010000360">
    <property type="protein sequence ID" value="KAJ8979239.1"/>
    <property type="molecule type" value="Genomic_DNA"/>
</dbReference>
<feature type="compositionally biased region" description="Polar residues" evidence="1">
    <location>
        <begin position="362"/>
        <end position="372"/>
    </location>
</feature>
<keyword evidence="2" id="KW-0812">Transmembrane</keyword>
<evidence type="ECO:0000256" key="2">
    <source>
        <dbReference type="SAM" id="Phobius"/>
    </source>
</evidence>
<dbReference type="InterPro" id="IPR053032">
    <property type="entry name" value="BAH_domain-containing"/>
</dbReference>
<reference evidence="3" key="1">
    <citation type="journal article" date="2023" name="Insect Mol. Biol.">
        <title>Genome sequencing provides insights into the evolution of gene families encoding plant cell wall-degrading enzymes in longhorned beetles.</title>
        <authorList>
            <person name="Shin N.R."/>
            <person name="Okamura Y."/>
            <person name="Kirsch R."/>
            <person name="Pauchet Y."/>
        </authorList>
    </citation>
    <scope>NUCLEOTIDE SEQUENCE</scope>
    <source>
        <strain evidence="3">MMC_N1</strain>
    </source>
</reference>
<evidence type="ECO:0000313" key="3">
    <source>
        <dbReference type="EMBL" id="KAJ8979239.1"/>
    </source>
</evidence>
<feature type="compositionally biased region" description="Low complexity" evidence="1">
    <location>
        <begin position="390"/>
        <end position="407"/>
    </location>
</feature>
<feature type="region of interest" description="Disordered" evidence="1">
    <location>
        <begin position="480"/>
        <end position="516"/>
    </location>
</feature>